<proteinExistence type="predicted"/>
<gene>
    <name evidence="5" type="primary">mexR_3</name>
    <name evidence="5" type="ORF">MSP8886_02955</name>
</gene>
<sequence length="143" mass="16275">MQDSIGESLYKLIHSYKNTLRETAIQSGIKLPVGHIRLLKSLRKKESCNAKAVATQLGLDKSQVTRVIKDLVERGYLSKERHPTNHRSSLLVLTHSGKTLLDHIQTFENTISQEMVIGLTDQQIDQFIQIADTMRHNLEQNND</sequence>
<keyword evidence="1" id="KW-0805">Transcription regulation</keyword>
<dbReference type="STRING" id="1792290.MSP8886_02955"/>
<reference evidence="5 6" key="1">
    <citation type="submission" date="2016-06" db="EMBL/GenBank/DDBJ databases">
        <authorList>
            <person name="Kjaerup R.B."/>
            <person name="Dalgaard T.S."/>
            <person name="Juul-Madsen H.R."/>
        </authorList>
    </citation>
    <scope>NUCLEOTIDE SEQUENCE [LARGE SCALE GENOMIC DNA]</scope>
    <source>
        <strain evidence="5 6">CECT 8886</strain>
    </source>
</reference>
<name>A0A1A8TMH1_9GAMM</name>
<dbReference type="PROSITE" id="PS50995">
    <property type="entry name" value="HTH_MARR_2"/>
    <property type="match status" value="1"/>
</dbReference>
<dbReference type="PRINTS" id="PR00598">
    <property type="entry name" value="HTHMARR"/>
</dbReference>
<dbReference type="SUPFAM" id="SSF46785">
    <property type="entry name" value="Winged helix' DNA-binding domain"/>
    <property type="match status" value="1"/>
</dbReference>
<evidence type="ECO:0000259" key="4">
    <source>
        <dbReference type="PROSITE" id="PS50995"/>
    </source>
</evidence>
<evidence type="ECO:0000256" key="1">
    <source>
        <dbReference type="ARBA" id="ARBA00023015"/>
    </source>
</evidence>
<organism evidence="5 6">
    <name type="scientific">Marinomonas spartinae</name>
    <dbReference type="NCBI Taxonomy" id="1792290"/>
    <lineage>
        <taxon>Bacteria</taxon>
        <taxon>Pseudomonadati</taxon>
        <taxon>Pseudomonadota</taxon>
        <taxon>Gammaproteobacteria</taxon>
        <taxon>Oceanospirillales</taxon>
        <taxon>Oceanospirillaceae</taxon>
        <taxon>Marinomonas</taxon>
    </lineage>
</organism>
<dbReference type="GO" id="GO:0003700">
    <property type="term" value="F:DNA-binding transcription factor activity"/>
    <property type="evidence" value="ECO:0007669"/>
    <property type="project" value="InterPro"/>
</dbReference>
<dbReference type="SMART" id="SM00347">
    <property type="entry name" value="HTH_MARR"/>
    <property type="match status" value="1"/>
</dbReference>
<dbReference type="PANTHER" id="PTHR42756:SF1">
    <property type="entry name" value="TRANSCRIPTIONAL REPRESSOR OF EMRAB OPERON"/>
    <property type="match status" value="1"/>
</dbReference>
<dbReference type="PANTHER" id="PTHR42756">
    <property type="entry name" value="TRANSCRIPTIONAL REGULATOR, MARR"/>
    <property type="match status" value="1"/>
</dbReference>
<dbReference type="EMBL" id="FLOB01000007">
    <property type="protein sequence ID" value="SBS34089.1"/>
    <property type="molecule type" value="Genomic_DNA"/>
</dbReference>
<feature type="domain" description="HTH marR-type" evidence="4">
    <location>
        <begin position="2"/>
        <end position="136"/>
    </location>
</feature>
<evidence type="ECO:0000256" key="3">
    <source>
        <dbReference type="ARBA" id="ARBA00023163"/>
    </source>
</evidence>
<evidence type="ECO:0000313" key="5">
    <source>
        <dbReference type="EMBL" id="SBS34089.1"/>
    </source>
</evidence>
<dbReference type="Gene3D" id="1.10.10.10">
    <property type="entry name" value="Winged helix-like DNA-binding domain superfamily/Winged helix DNA-binding domain"/>
    <property type="match status" value="1"/>
</dbReference>
<dbReference type="InterPro" id="IPR036388">
    <property type="entry name" value="WH-like_DNA-bd_sf"/>
</dbReference>
<dbReference type="InterPro" id="IPR036390">
    <property type="entry name" value="WH_DNA-bd_sf"/>
</dbReference>
<keyword evidence="2" id="KW-0238">DNA-binding</keyword>
<dbReference type="Proteomes" id="UP000092544">
    <property type="component" value="Unassembled WGS sequence"/>
</dbReference>
<dbReference type="OrthoDB" id="6196575at2"/>
<accession>A0A1A8TMH1</accession>
<dbReference type="AlphaFoldDB" id="A0A1A8TMH1"/>
<dbReference type="GO" id="GO:0003677">
    <property type="term" value="F:DNA binding"/>
    <property type="evidence" value="ECO:0007669"/>
    <property type="project" value="UniProtKB-KW"/>
</dbReference>
<keyword evidence="3" id="KW-0804">Transcription</keyword>
<evidence type="ECO:0000313" key="6">
    <source>
        <dbReference type="Proteomes" id="UP000092544"/>
    </source>
</evidence>
<protein>
    <submittedName>
        <fullName evidence="5">Multidrug resistance operon repressor</fullName>
    </submittedName>
</protein>
<dbReference type="InterPro" id="IPR000835">
    <property type="entry name" value="HTH_MarR-typ"/>
</dbReference>
<evidence type="ECO:0000256" key="2">
    <source>
        <dbReference type="ARBA" id="ARBA00023125"/>
    </source>
</evidence>
<keyword evidence="6" id="KW-1185">Reference proteome</keyword>
<dbReference type="Pfam" id="PF01047">
    <property type="entry name" value="MarR"/>
    <property type="match status" value="1"/>
</dbReference>
<dbReference type="RefSeq" id="WP_067017739.1">
    <property type="nucleotide sequence ID" value="NZ_FLOB01000007.1"/>
</dbReference>